<feature type="domain" description="TonB C-terminal" evidence="1">
    <location>
        <begin position="142"/>
        <end position="202"/>
    </location>
</feature>
<accession>S0F582</accession>
<protein>
    <submittedName>
        <fullName evidence="2">TonB family domain protein</fullName>
    </submittedName>
</protein>
<dbReference type="eggNOG" id="COG0810">
    <property type="taxonomic scope" value="Bacteria"/>
</dbReference>
<sequence>MKHLSKIGLHDLSQAEVAKKKQILVRGSGQYGCIYDFMKRYILLSILMLCGCNGGKAGEGKTQPEPVAEAMENVQTDNSPVDTDSVPVIKQDLVEKGKTVIDTTKIYNMGEVDTPAVSLMSDKELMEYLTSRFKYPDIEPVTGRGIAQLTIERDGSISDVKIVQGIHPELDKEYERVLRLFPKFKAATIDGVPVRSILEFPIFAKAM</sequence>
<dbReference type="AlphaFoldDB" id="S0F582"/>
<dbReference type="Pfam" id="PF03544">
    <property type="entry name" value="TonB_C"/>
    <property type="match status" value="1"/>
</dbReference>
<comment type="caution">
    <text evidence="2">The sequence shown here is derived from an EMBL/GenBank/DDBJ whole genome shotgun (WGS) entry which is preliminary data.</text>
</comment>
<dbReference type="PANTHER" id="PTHR33446">
    <property type="entry name" value="PROTEIN TONB-RELATED"/>
    <property type="match status" value="1"/>
</dbReference>
<dbReference type="InterPro" id="IPR037682">
    <property type="entry name" value="TonB_C"/>
</dbReference>
<dbReference type="Proteomes" id="UP000014073">
    <property type="component" value="Unassembled WGS sequence"/>
</dbReference>
<dbReference type="EMBL" id="ACBW01000053">
    <property type="protein sequence ID" value="EEF75309.1"/>
    <property type="molecule type" value="Genomic_DNA"/>
</dbReference>
<dbReference type="GO" id="GO:0055085">
    <property type="term" value="P:transmembrane transport"/>
    <property type="evidence" value="ECO:0007669"/>
    <property type="project" value="InterPro"/>
</dbReference>
<dbReference type="InterPro" id="IPR051045">
    <property type="entry name" value="TonB-dependent_transducer"/>
</dbReference>
<dbReference type="PANTHER" id="PTHR33446:SF2">
    <property type="entry name" value="PROTEIN TONB"/>
    <property type="match status" value="1"/>
</dbReference>
<reference evidence="2 3" key="1">
    <citation type="submission" date="2008-12" db="EMBL/GenBank/DDBJ databases">
        <authorList>
            <person name="Fulton L."/>
            <person name="Clifton S."/>
            <person name="Fulton B."/>
            <person name="Xu J."/>
            <person name="Minx P."/>
            <person name="Pepin K.H."/>
            <person name="Johnson M."/>
            <person name="Bhonagiri V."/>
            <person name="Nash W.E."/>
            <person name="Mardis E.R."/>
            <person name="Wilson R.K."/>
        </authorList>
    </citation>
    <scope>NUCLEOTIDE SEQUENCE [LARGE SCALE GENOMIC DNA]</scope>
    <source>
        <strain evidence="2 3">DSM 18228</strain>
    </source>
</reference>
<dbReference type="SUPFAM" id="SSF74653">
    <property type="entry name" value="TolA/TonB C-terminal domain"/>
    <property type="match status" value="1"/>
</dbReference>
<keyword evidence="3" id="KW-1185">Reference proteome</keyword>
<name>S0F582_9BACT</name>
<dbReference type="STRING" id="547042.BACCOPRO_00792"/>
<evidence type="ECO:0000313" key="2">
    <source>
        <dbReference type="EMBL" id="EEF75309.1"/>
    </source>
</evidence>
<dbReference type="Gene3D" id="3.30.1150.10">
    <property type="match status" value="1"/>
</dbReference>
<dbReference type="GO" id="GO:0031992">
    <property type="term" value="F:energy transducer activity"/>
    <property type="evidence" value="ECO:0007669"/>
    <property type="project" value="TreeGrafter"/>
</dbReference>
<dbReference type="GO" id="GO:0098797">
    <property type="term" value="C:plasma membrane protein complex"/>
    <property type="evidence" value="ECO:0007669"/>
    <property type="project" value="TreeGrafter"/>
</dbReference>
<proteinExistence type="predicted"/>
<gene>
    <name evidence="2" type="ORF">BACCOPRO_00792</name>
</gene>
<dbReference type="GeneID" id="78404726"/>
<organism evidence="2 3">
    <name type="scientific">Phocaeicola coprophilus DSM 18228 = JCM 13818</name>
    <dbReference type="NCBI Taxonomy" id="547042"/>
    <lineage>
        <taxon>Bacteria</taxon>
        <taxon>Pseudomonadati</taxon>
        <taxon>Bacteroidota</taxon>
        <taxon>Bacteroidia</taxon>
        <taxon>Bacteroidales</taxon>
        <taxon>Bacteroidaceae</taxon>
        <taxon>Phocaeicola</taxon>
    </lineage>
</organism>
<dbReference type="RefSeq" id="WP_008140981.1">
    <property type="nucleotide sequence ID" value="NZ_EQ973632.1"/>
</dbReference>
<evidence type="ECO:0000259" key="1">
    <source>
        <dbReference type="Pfam" id="PF03544"/>
    </source>
</evidence>
<evidence type="ECO:0000313" key="3">
    <source>
        <dbReference type="Proteomes" id="UP000014073"/>
    </source>
</evidence>
<dbReference type="HOGENOM" id="CLU_1559849_0_0_10"/>
<dbReference type="OrthoDB" id="1096764at2"/>